<gene>
    <name evidence="1" type="ORF">Prum_061090</name>
</gene>
<reference evidence="1 2" key="2">
    <citation type="submission" date="2020-03" db="EMBL/GenBank/DDBJ databases">
        <authorList>
            <person name="Ichikawa N."/>
            <person name="Kimura A."/>
            <person name="Kitahashi Y."/>
            <person name="Uohara A."/>
        </authorList>
    </citation>
    <scope>NUCLEOTIDE SEQUENCE [LARGE SCALE GENOMIC DNA]</scope>
    <source>
        <strain evidence="1 2">NBRC 108638</strain>
    </source>
</reference>
<protein>
    <recommendedName>
        <fullName evidence="3">RNA polymerase sigma-70 region 4 domain-containing protein</fullName>
    </recommendedName>
</protein>
<keyword evidence="2" id="KW-1185">Reference proteome</keyword>
<dbReference type="AlphaFoldDB" id="A0A6V8LEJ9"/>
<evidence type="ECO:0000313" key="1">
    <source>
        <dbReference type="EMBL" id="GFJ92467.1"/>
    </source>
</evidence>
<dbReference type="Proteomes" id="UP000482960">
    <property type="component" value="Unassembled WGS sequence"/>
</dbReference>
<proteinExistence type="predicted"/>
<name>A0A6V8LEJ9_9ACTN</name>
<dbReference type="EMBL" id="BLPG01000001">
    <property type="protein sequence ID" value="GFJ92467.1"/>
    <property type="molecule type" value="Genomic_DNA"/>
</dbReference>
<reference evidence="1 2" key="1">
    <citation type="submission" date="2020-03" db="EMBL/GenBank/DDBJ databases">
        <title>Whole genome shotgun sequence of Phytohabitans rumicis NBRC 108638.</title>
        <authorList>
            <person name="Komaki H."/>
            <person name="Tamura T."/>
        </authorList>
    </citation>
    <scope>NUCLEOTIDE SEQUENCE [LARGE SCALE GENOMIC DNA]</scope>
    <source>
        <strain evidence="1 2">NBRC 108638</strain>
    </source>
</reference>
<accession>A0A6V8LEJ9</accession>
<evidence type="ECO:0008006" key="3">
    <source>
        <dbReference type="Google" id="ProtNLM"/>
    </source>
</evidence>
<organism evidence="1 2">
    <name type="scientific">Phytohabitans rumicis</name>
    <dbReference type="NCBI Taxonomy" id="1076125"/>
    <lineage>
        <taxon>Bacteria</taxon>
        <taxon>Bacillati</taxon>
        <taxon>Actinomycetota</taxon>
        <taxon>Actinomycetes</taxon>
        <taxon>Micromonosporales</taxon>
        <taxon>Micromonosporaceae</taxon>
    </lineage>
</organism>
<sequence>MATPERLRRLAAAARESRKVWETDVDARDAEIDEADREDMPIRAIARHTGLSAGHVQRIVTAQTAARQAG</sequence>
<comment type="caution">
    <text evidence="1">The sequence shown here is derived from an EMBL/GenBank/DDBJ whole genome shotgun (WGS) entry which is preliminary data.</text>
</comment>
<dbReference type="RefSeq" id="WP_173079334.1">
    <property type="nucleotide sequence ID" value="NZ_BAABJB010000013.1"/>
</dbReference>
<evidence type="ECO:0000313" key="2">
    <source>
        <dbReference type="Proteomes" id="UP000482960"/>
    </source>
</evidence>